<evidence type="ECO:0000256" key="5">
    <source>
        <dbReference type="ARBA" id="ARBA00022989"/>
    </source>
</evidence>
<dbReference type="Proteomes" id="UP001181693">
    <property type="component" value="Unassembled WGS sequence"/>
</dbReference>
<reference evidence="13" key="1">
    <citation type="thesis" date="2020" institute="ProQuest LLC" country="789 East Eisenhower Parkway, Ann Arbor, MI, USA">
        <title>Comparative Genomics and Chromosome Evolution.</title>
        <authorList>
            <person name="Mudd A.B."/>
        </authorList>
    </citation>
    <scope>NUCLEOTIDE SEQUENCE</scope>
    <source>
        <strain evidence="13">1538</strain>
        <tissue evidence="13">Blood</tissue>
    </source>
</reference>
<dbReference type="PRINTS" id="PR00245">
    <property type="entry name" value="OLFACTORYR"/>
</dbReference>
<evidence type="ECO:0000256" key="11">
    <source>
        <dbReference type="RuleBase" id="RU363047"/>
    </source>
</evidence>
<dbReference type="FunFam" id="1.20.1070.10:FF:000003">
    <property type="entry name" value="Olfactory receptor"/>
    <property type="match status" value="1"/>
</dbReference>
<evidence type="ECO:0000256" key="7">
    <source>
        <dbReference type="ARBA" id="ARBA00023136"/>
    </source>
</evidence>
<dbReference type="GO" id="GO:0004930">
    <property type="term" value="F:G protein-coupled receptor activity"/>
    <property type="evidence" value="ECO:0007669"/>
    <property type="project" value="UniProtKB-KW"/>
</dbReference>
<evidence type="ECO:0000259" key="12">
    <source>
        <dbReference type="PROSITE" id="PS50262"/>
    </source>
</evidence>
<feature type="transmembrane region" description="Helical" evidence="11">
    <location>
        <begin position="179"/>
        <end position="201"/>
    </location>
</feature>
<evidence type="ECO:0000256" key="6">
    <source>
        <dbReference type="ARBA" id="ARBA00023040"/>
    </source>
</evidence>
<evidence type="ECO:0000313" key="14">
    <source>
        <dbReference type="Proteomes" id="UP001181693"/>
    </source>
</evidence>
<feature type="transmembrane region" description="Helical" evidence="11">
    <location>
        <begin position="139"/>
        <end position="167"/>
    </location>
</feature>
<proteinExistence type="inferred from homology"/>
<name>A0AAV3AFS4_PYXAD</name>
<sequence>MYFFLSHLSFIDLCYSSTITPKMLSNFVSEKKSISFVACASQMFLFAMFATSESFLVTAMAYDRYVAICQPLVYHSTMNKHTCWGLVFGAYLCSFLASITHTITIFKFPLCGSNKINHFYCDIPPLLKLTCVYSYARKLVVFSLCFVMGIVSLLVILMSYVSIYCTILGINSKEGRSKAFSTCASHLIVVISFYSTVFGIYLRPSLGLSSDSTDKVFSIFYTVVSPLLNPLVYSFKNAEVKKAIMKILHLNQAQATVLPP</sequence>
<evidence type="ECO:0000256" key="10">
    <source>
        <dbReference type="RuleBase" id="RU000688"/>
    </source>
</evidence>
<evidence type="ECO:0000256" key="9">
    <source>
        <dbReference type="ARBA" id="ARBA00023224"/>
    </source>
</evidence>
<keyword evidence="14" id="KW-1185">Reference proteome</keyword>
<dbReference type="GO" id="GO:0004984">
    <property type="term" value="F:olfactory receptor activity"/>
    <property type="evidence" value="ECO:0007669"/>
    <property type="project" value="InterPro"/>
</dbReference>
<dbReference type="InterPro" id="IPR017452">
    <property type="entry name" value="GPCR_Rhodpsn_7TM"/>
</dbReference>
<feature type="transmembrane region" description="Helical" evidence="11">
    <location>
        <begin position="83"/>
        <end position="106"/>
    </location>
</feature>
<protein>
    <recommendedName>
        <fullName evidence="11">Olfactory receptor</fullName>
    </recommendedName>
</protein>
<dbReference type="PRINTS" id="PR00237">
    <property type="entry name" value="GPCRRHODOPSN"/>
</dbReference>
<feature type="transmembrane region" description="Helical" evidence="11">
    <location>
        <begin position="216"/>
        <end position="235"/>
    </location>
</feature>
<dbReference type="InterPro" id="IPR050516">
    <property type="entry name" value="Olfactory_GPCR"/>
</dbReference>
<keyword evidence="4 11" id="KW-0552">Olfaction</keyword>
<dbReference type="PROSITE" id="PS50262">
    <property type="entry name" value="G_PROTEIN_RECEP_F1_2"/>
    <property type="match status" value="1"/>
</dbReference>
<feature type="transmembrane region" description="Helical" evidence="11">
    <location>
        <begin position="40"/>
        <end position="62"/>
    </location>
</feature>
<dbReference type="Gene3D" id="1.20.1070.10">
    <property type="entry name" value="Rhodopsin 7-helix transmembrane proteins"/>
    <property type="match status" value="1"/>
</dbReference>
<evidence type="ECO:0000313" key="13">
    <source>
        <dbReference type="EMBL" id="DBA30209.1"/>
    </source>
</evidence>
<keyword evidence="7 11" id="KW-0472">Membrane</keyword>
<dbReference type="PROSITE" id="PS00237">
    <property type="entry name" value="G_PROTEIN_RECEP_F1_1"/>
    <property type="match status" value="1"/>
</dbReference>
<dbReference type="InterPro" id="IPR000276">
    <property type="entry name" value="GPCR_Rhodpsn"/>
</dbReference>
<keyword evidence="2 11" id="KW-1003">Cell membrane</keyword>
<organism evidence="13 14">
    <name type="scientific">Pyxicephalus adspersus</name>
    <name type="common">African bullfrog</name>
    <dbReference type="NCBI Taxonomy" id="30357"/>
    <lineage>
        <taxon>Eukaryota</taxon>
        <taxon>Metazoa</taxon>
        <taxon>Chordata</taxon>
        <taxon>Craniata</taxon>
        <taxon>Vertebrata</taxon>
        <taxon>Euteleostomi</taxon>
        <taxon>Amphibia</taxon>
        <taxon>Batrachia</taxon>
        <taxon>Anura</taxon>
        <taxon>Neobatrachia</taxon>
        <taxon>Ranoidea</taxon>
        <taxon>Pyxicephalidae</taxon>
        <taxon>Pyxicephalinae</taxon>
        <taxon>Pyxicephalus</taxon>
    </lineage>
</organism>
<gene>
    <name evidence="13" type="ORF">GDO54_006222</name>
</gene>
<evidence type="ECO:0000256" key="2">
    <source>
        <dbReference type="ARBA" id="ARBA00022475"/>
    </source>
</evidence>
<dbReference type="Pfam" id="PF13853">
    <property type="entry name" value="7tm_4"/>
    <property type="match status" value="1"/>
</dbReference>
<comment type="similarity">
    <text evidence="10">Belongs to the G-protein coupled receptor 1 family.</text>
</comment>
<keyword evidence="6 10" id="KW-0297">G-protein coupled receptor</keyword>
<keyword evidence="9 10" id="KW-0807">Transducer</keyword>
<dbReference type="EMBL" id="DYDO01000002">
    <property type="protein sequence ID" value="DBA30209.1"/>
    <property type="molecule type" value="Genomic_DNA"/>
</dbReference>
<comment type="subcellular location">
    <subcellularLocation>
        <location evidence="1 11">Cell membrane</location>
        <topology evidence="1 11">Multi-pass membrane protein</topology>
    </subcellularLocation>
</comment>
<comment type="caution">
    <text evidence="13">The sequence shown here is derived from an EMBL/GenBank/DDBJ whole genome shotgun (WGS) entry which is preliminary data.</text>
</comment>
<keyword evidence="5 11" id="KW-1133">Transmembrane helix</keyword>
<evidence type="ECO:0000256" key="8">
    <source>
        <dbReference type="ARBA" id="ARBA00023170"/>
    </source>
</evidence>
<feature type="domain" description="G-protein coupled receptors family 1 profile" evidence="12">
    <location>
        <begin position="1"/>
        <end position="233"/>
    </location>
</feature>
<evidence type="ECO:0000256" key="1">
    <source>
        <dbReference type="ARBA" id="ARBA00004651"/>
    </source>
</evidence>
<keyword evidence="3 10" id="KW-0812">Transmembrane</keyword>
<dbReference type="GO" id="GO:0005886">
    <property type="term" value="C:plasma membrane"/>
    <property type="evidence" value="ECO:0007669"/>
    <property type="project" value="UniProtKB-SubCell"/>
</dbReference>
<accession>A0AAV3AFS4</accession>
<evidence type="ECO:0000256" key="3">
    <source>
        <dbReference type="ARBA" id="ARBA00022692"/>
    </source>
</evidence>
<keyword evidence="11" id="KW-0716">Sensory transduction</keyword>
<dbReference type="SUPFAM" id="SSF81321">
    <property type="entry name" value="Family A G protein-coupled receptor-like"/>
    <property type="match status" value="1"/>
</dbReference>
<dbReference type="AlphaFoldDB" id="A0AAV3AFS4"/>
<keyword evidence="8 10" id="KW-0675">Receptor</keyword>
<evidence type="ECO:0000256" key="4">
    <source>
        <dbReference type="ARBA" id="ARBA00022725"/>
    </source>
</evidence>
<dbReference type="PANTHER" id="PTHR26452">
    <property type="entry name" value="OLFACTORY RECEPTOR"/>
    <property type="match status" value="1"/>
</dbReference>
<dbReference type="InterPro" id="IPR000725">
    <property type="entry name" value="Olfact_rcpt"/>
</dbReference>